<dbReference type="InParanoid" id="A0A1S3EXC7"/>
<dbReference type="FunFam" id="3.40.50.300:FF:000897">
    <property type="entry name" value="NLR family pyrin domain containing 1"/>
    <property type="match status" value="1"/>
</dbReference>
<dbReference type="SUPFAM" id="SSF52540">
    <property type="entry name" value="P-loop containing nucleoside triphosphate hydrolases"/>
    <property type="match status" value="1"/>
</dbReference>
<keyword evidence="11" id="KW-0378">Hydrolase</keyword>
<feature type="region of interest" description="Disordered" evidence="21">
    <location>
        <begin position="761"/>
        <end position="783"/>
    </location>
</feature>
<evidence type="ECO:0000313" key="26">
    <source>
        <dbReference type="RefSeq" id="XP_012868599.1"/>
    </source>
</evidence>
<evidence type="ECO:0000256" key="11">
    <source>
        <dbReference type="ARBA" id="ARBA00022801"/>
    </source>
</evidence>
<evidence type="ECO:0000259" key="24">
    <source>
        <dbReference type="PROSITE" id="PS51830"/>
    </source>
</evidence>
<dbReference type="GO" id="GO:0042981">
    <property type="term" value="P:regulation of apoptotic process"/>
    <property type="evidence" value="ECO:0007669"/>
    <property type="project" value="InterPro"/>
</dbReference>
<dbReference type="InterPro" id="IPR001315">
    <property type="entry name" value="CARD"/>
</dbReference>
<keyword evidence="12" id="KW-0067">ATP-binding</keyword>
<evidence type="ECO:0000256" key="3">
    <source>
        <dbReference type="ARBA" id="ARBA00008665"/>
    </source>
</evidence>
<keyword evidence="9" id="KW-0677">Repeat</keyword>
<keyword evidence="4" id="KW-0963">Cytoplasm</keyword>
<dbReference type="GO" id="GO:0045087">
    <property type="term" value="P:innate immune response"/>
    <property type="evidence" value="ECO:0007669"/>
    <property type="project" value="UniProtKB-KW"/>
</dbReference>
<evidence type="ECO:0000256" key="4">
    <source>
        <dbReference type="ARBA" id="ARBA00022490"/>
    </source>
</evidence>
<gene>
    <name evidence="26" type="primary">LOC105983310</name>
</gene>
<dbReference type="InterPro" id="IPR007111">
    <property type="entry name" value="NACHT_NTPase"/>
</dbReference>
<dbReference type="Pfam" id="PF00619">
    <property type="entry name" value="CARD"/>
    <property type="match status" value="1"/>
</dbReference>
<evidence type="ECO:0000259" key="23">
    <source>
        <dbReference type="PROSITE" id="PS50837"/>
    </source>
</evidence>
<evidence type="ECO:0000256" key="13">
    <source>
        <dbReference type="ARBA" id="ARBA00022843"/>
    </source>
</evidence>
<keyword evidence="14" id="KW-0391">Immunity</keyword>
<dbReference type="InterPro" id="IPR041075">
    <property type="entry name" value="NOD1/2_WH"/>
</dbReference>
<name>A0A1S3EXC7_DIPOR</name>
<keyword evidence="7" id="KW-0433">Leucine-rich repeat</keyword>
<dbReference type="AlphaFoldDB" id="A0A1S3EXC7"/>
<dbReference type="Pfam" id="PF23679">
    <property type="entry name" value="UPA-FIIND"/>
    <property type="match status" value="1"/>
</dbReference>
<keyword evidence="10" id="KW-0547">Nucleotide-binding</keyword>
<dbReference type="InterPro" id="IPR001611">
    <property type="entry name" value="Leu-rich_rpt"/>
</dbReference>
<organism evidence="25 26">
    <name type="scientific">Dipodomys ordii</name>
    <name type="common">Ord's kangaroo rat</name>
    <dbReference type="NCBI Taxonomy" id="10020"/>
    <lineage>
        <taxon>Eukaryota</taxon>
        <taxon>Metazoa</taxon>
        <taxon>Chordata</taxon>
        <taxon>Craniata</taxon>
        <taxon>Vertebrata</taxon>
        <taxon>Euteleostomi</taxon>
        <taxon>Mammalia</taxon>
        <taxon>Eutheria</taxon>
        <taxon>Euarchontoglires</taxon>
        <taxon>Glires</taxon>
        <taxon>Rodentia</taxon>
        <taxon>Castorimorpha</taxon>
        <taxon>Heteromyidae</taxon>
        <taxon>Dipodomyinae</taxon>
        <taxon>Dipodomys</taxon>
    </lineage>
</organism>
<evidence type="ECO:0000256" key="6">
    <source>
        <dbReference type="ARBA" id="ARBA00022590"/>
    </source>
</evidence>
<evidence type="ECO:0000313" key="25">
    <source>
        <dbReference type="Proteomes" id="UP000081671"/>
    </source>
</evidence>
<evidence type="ECO:0000259" key="22">
    <source>
        <dbReference type="PROSITE" id="PS50209"/>
    </source>
</evidence>
<dbReference type="GO" id="GO:0061702">
    <property type="term" value="C:canonical inflammasome complex"/>
    <property type="evidence" value="ECO:0007669"/>
    <property type="project" value="UniProtKB-SubCell"/>
</dbReference>
<dbReference type="Gene3D" id="3.40.50.300">
    <property type="entry name" value="P-loop containing nucleotide triphosphate hydrolases"/>
    <property type="match status" value="1"/>
</dbReference>
<dbReference type="InterPro" id="IPR032675">
    <property type="entry name" value="LRR_dom_sf"/>
</dbReference>
<evidence type="ECO:0000256" key="16">
    <source>
        <dbReference type="ARBA" id="ARBA00023233"/>
    </source>
</evidence>
<evidence type="ECO:0000256" key="15">
    <source>
        <dbReference type="ARBA" id="ARBA00023198"/>
    </source>
</evidence>
<protein>
    <submittedName>
        <fullName evidence="26">NACHT, LRR and PYD domains-containing protein 1-like</fullName>
    </submittedName>
</protein>
<evidence type="ECO:0000256" key="14">
    <source>
        <dbReference type="ARBA" id="ARBA00022859"/>
    </source>
</evidence>
<dbReference type="SMART" id="SM00368">
    <property type="entry name" value="LRR_RI"/>
    <property type="match status" value="3"/>
</dbReference>
<dbReference type="KEGG" id="dord:105983310"/>
<dbReference type="Proteomes" id="UP000081671">
    <property type="component" value="Unplaced"/>
</dbReference>
<dbReference type="PANTHER" id="PTHR46985">
    <property type="entry name" value="NACHT, LRR AND PYD DOMAINS-CONTAINING PROTEIN 1"/>
    <property type="match status" value="1"/>
</dbReference>
<dbReference type="GO" id="GO:0012501">
    <property type="term" value="P:programmed cell death"/>
    <property type="evidence" value="ECO:0007669"/>
    <property type="project" value="UniProtKB-KW"/>
</dbReference>
<keyword evidence="15" id="KW-0395">Inflammatory response</keyword>
<dbReference type="Pfam" id="PF05729">
    <property type="entry name" value="NACHT"/>
    <property type="match status" value="1"/>
</dbReference>
<evidence type="ECO:0000256" key="8">
    <source>
        <dbReference type="ARBA" id="ARBA00022670"/>
    </source>
</evidence>
<dbReference type="CDD" id="cd08330">
    <property type="entry name" value="CARD_ASC_NALP1"/>
    <property type="match status" value="1"/>
</dbReference>
<comment type="function">
    <text evidence="20">Constitutes the precursor of the Nlrp1a inflammasome, which mediates autoproteolytic processing within the FIIND domain to generate the N-terminal and C-terminal parts, which are associated non-covalently in absence of pathogens and other damage-associated signals.</text>
</comment>
<dbReference type="FunCoup" id="A0A1S3EXC7">
    <property type="interactions" value="604"/>
</dbReference>
<evidence type="ECO:0000256" key="17">
    <source>
        <dbReference type="ARBA" id="ARBA00023242"/>
    </source>
</evidence>
<feature type="domain" description="NACHT" evidence="23">
    <location>
        <begin position="157"/>
        <end position="465"/>
    </location>
</feature>
<comment type="subunit">
    <text evidence="19">Interacts with the C-terminal part of Nlrp1a (NACHT, LRR and PYD domains-containing protein 1a, C-terminus) in absence of pathogens and other damage-associated signals.</text>
</comment>
<keyword evidence="13" id="KW-0832">Ubl conjugation</keyword>
<keyword evidence="5" id="KW-0399">Innate immunity</keyword>
<feature type="domain" description="FIIND" evidence="24">
    <location>
        <begin position="817"/>
        <end position="1100"/>
    </location>
</feature>
<evidence type="ECO:0000256" key="5">
    <source>
        <dbReference type="ARBA" id="ARBA00022588"/>
    </source>
</evidence>
<keyword evidence="16" id="KW-1271">Inflammasome</keyword>
<feature type="domain" description="CARD" evidence="22">
    <location>
        <begin position="1104"/>
        <end position="1192"/>
    </location>
</feature>
<dbReference type="RefSeq" id="XP_012868599.1">
    <property type="nucleotide sequence ID" value="XM_013013145.1"/>
</dbReference>
<dbReference type="SUPFAM" id="SSF52047">
    <property type="entry name" value="RNI-like"/>
    <property type="match status" value="1"/>
</dbReference>
<dbReference type="InterPro" id="IPR027417">
    <property type="entry name" value="P-loop_NTPase"/>
</dbReference>
<proteinExistence type="inferred from homology"/>
<evidence type="ECO:0000256" key="9">
    <source>
        <dbReference type="ARBA" id="ARBA00022737"/>
    </source>
</evidence>
<evidence type="ECO:0000256" key="10">
    <source>
        <dbReference type="ARBA" id="ARBA00022741"/>
    </source>
</evidence>
<evidence type="ECO:0000256" key="7">
    <source>
        <dbReference type="ARBA" id="ARBA00022614"/>
    </source>
</evidence>
<evidence type="ECO:0000256" key="21">
    <source>
        <dbReference type="SAM" id="MobiDB-lite"/>
    </source>
</evidence>
<reference evidence="26" key="1">
    <citation type="submission" date="2025-08" db="UniProtKB">
        <authorList>
            <consortium name="RefSeq"/>
        </authorList>
    </citation>
    <scope>IDENTIFICATION</scope>
    <source>
        <tissue evidence="26">Kidney</tissue>
    </source>
</reference>
<keyword evidence="25" id="KW-1185">Reference proteome</keyword>
<dbReference type="GO" id="GO:0005634">
    <property type="term" value="C:nucleus"/>
    <property type="evidence" value="ECO:0007669"/>
    <property type="project" value="UniProtKB-SubCell"/>
</dbReference>
<dbReference type="Pfam" id="PF17776">
    <property type="entry name" value="NLRC4_HD2"/>
    <property type="match status" value="1"/>
</dbReference>
<dbReference type="PANTHER" id="PTHR46985:SF3">
    <property type="entry name" value="NACHT, LRR AND PYD DOMAINS-CONTAINING PROTEIN 1"/>
    <property type="match status" value="1"/>
</dbReference>
<comment type="function">
    <text evidence="18">Constitutes the active part of the Nlrp1a inflammasome. In absence of pathogens and other damage-associated signals, interacts with the N-terminal part of Nlrp1a (NACHT, LRR and PYD domains-containing protein 1a, N-terminus), preventing activation of the Nlrp1a inflammasome. In response to pathogen-associated signals, the N-terminal part of Nlrp1a is degraded by the proteasome, releasing this form, which polymerizes to form the Nlrp1a inflammasome complex: the Nlrp1a inflammasome complex then directly recruits pro-caspase-1 (proCASP1) and promotes caspase-1 (CASP1) activation, leading to gasdermin-D (GSDMD) cleavage and subsequent pyroptosis.</text>
</comment>
<dbReference type="PROSITE" id="PS51830">
    <property type="entry name" value="FIIND"/>
    <property type="match status" value="1"/>
</dbReference>
<dbReference type="GeneID" id="105983310"/>
<evidence type="ECO:0000256" key="1">
    <source>
        <dbReference type="ARBA" id="ARBA00004110"/>
    </source>
</evidence>
<dbReference type="GO" id="GO:0006954">
    <property type="term" value="P:inflammatory response"/>
    <property type="evidence" value="ECO:0007669"/>
    <property type="project" value="UniProtKB-KW"/>
</dbReference>
<dbReference type="InterPro" id="IPR041267">
    <property type="entry name" value="NLRP_HD2"/>
</dbReference>
<dbReference type="GO" id="GO:0006508">
    <property type="term" value="P:proteolysis"/>
    <property type="evidence" value="ECO:0007669"/>
    <property type="project" value="UniProtKB-KW"/>
</dbReference>
<dbReference type="InterPro" id="IPR051249">
    <property type="entry name" value="NLRP_Inflammasome"/>
</dbReference>
<dbReference type="OrthoDB" id="428577at2759"/>
<dbReference type="InterPro" id="IPR011029">
    <property type="entry name" value="DEATH-like_dom_sf"/>
</dbReference>
<dbReference type="Pfam" id="PF17779">
    <property type="entry name" value="WHD_NOD2"/>
    <property type="match status" value="1"/>
</dbReference>
<dbReference type="InterPro" id="IPR025307">
    <property type="entry name" value="FIIND_dom"/>
</dbReference>
<evidence type="ECO:0000256" key="20">
    <source>
        <dbReference type="ARBA" id="ARBA00029394"/>
    </source>
</evidence>
<accession>A0A1S3EXC7</accession>
<dbReference type="Gene3D" id="3.80.10.10">
    <property type="entry name" value="Ribonuclease Inhibitor"/>
    <property type="match status" value="1"/>
</dbReference>
<comment type="similarity">
    <text evidence="3">Belongs to the NLRP family.</text>
</comment>
<keyword evidence="17" id="KW-0539">Nucleus</keyword>
<evidence type="ECO:0000256" key="12">
    <source>
        <dbReference type="ARBA" id="ARBA00022840"/>
    </source>
</evidence>
<evidence type="ECO:0000256" key="19">
    <source>
        <dbReference type="ARBA" id="ARBA00024369"/>
    </source>
</evidence>
<keyword evidence="6" id="KW-1210">Necrosis</keyword>
<dbReference type="Pfam" id="PF13553">
    <property type="entry name" value="FIIND"/>
    <property type="match status" value="1"/>
</dbReference>
<comment type="subcellular location">
    <subcellularLocation>
        <location evidence="1">Inflammasome</location>
    </subcellularLocation>
    <subcellularLocation>
        <location evidence="2">Nucleus</location>
    </subcellularLocation>
</comment>
<dbReference type="Gene3D" id="1.10.533.10">
    <property type="entry name" value="Death Domain, Fas"/>
    <property type="match status" value="1"/>
</dbReference>
<keyword evidence="8" id="KW-0645">Protease</keyword>
<dbReference type="PROSITE" id="PS50837">
    <property type="entry name" value="NACHT"/>
    <property type="match status" value="1"/>
</dbReference>
<dbReference type="InterPro" id="IPR033516">
    <property type="entry name" value="CARD8/ASC/NALP1_CARD"/>
</dbReference>
<dbReference type="PROSITE" id="PS50209">
    <property type="entry name" value="CARD"/>
    <property type="match status" value="1"/>
</dbReference>
<sequence length="1192" mass="136109">MPFTSHPLCLSLRRSCTGNKPSFGGHHLELLQKWALKEFQLWLLNKALLKSTSRHKVVQPEKASGMKTTSELMTPFGAKDLTPEARKITSKNQKTKKSFPWKNEYFTQLLLLQKPYPKGQEPLFRKSWHQDEVEERGHLIDIRDLFGPSLDTRGPSPTVILCGSAGIGKSTLARQVRGAWEEGRLYRDRFQHIFFINCRELDQHGILSLAELLEKDPAVPEVRIHEILSSPEQLLVILDGVDELHWTVERKISYFGLHWSKRHPIYMLLSNLLSRIMLPEASLLITARTTTLSKLVPFLKQPCQVEVLGFSECSRKEYFYKYFPDESQALKAFSLVESNPELLTLCLVPWVSWLVCTCLKQQMERGEELPLTSQTTTALCLHYLVQNLPAQLLGTHLRGICYLAAEGILWGKTVFTMDDLRKYGLRQDVIPNLLGIAILQDHQSMSYSFIHLCFQEFLAAVSFALWDEYPIFLIAEKDLKVQYRRHHLFGEPTIHFLFGLLSEQVTKEMKCITHQLPQMKKRELLFWTEIKYRYQQPFSLKVLHCLYETQDEDFLTQVMQRFRRTRMYLRTDMELLVATFCIKFCSHVKRLQLIGPQRQTVNLNPNGSLEVSMWAPLTDTSWKVLFSTLKVSGSLKELDLSGNPLSCSAVQSLCETLRHPQCHLEILRLARCGLTSSCCQDLASVLSNSCRLRELDLRKNDLGDLGVKLLCEGFKHPACQLTFLRLDQTSLSDTVKAELKALEEKRLELLISTLWKTSELTPTERSDEGDNSPRSLEEQRPNSEEDAGLASKLGLLHLSAPSSTILPGDCLATEDVFLGPIGRVNTELIDSERHLCCVHFPVAGFYHCPNMGLGFVVSRAVTITIEFCSWDTCLDKTWLQHTWMIAGPLFGIRAEQGTVAAVHLPHFVNLQGEHVDISQFNVAHFKEEGMLLEKPARVEPRCAVLENPSFSPIGVLLRMIPGARHFIPIICTTLLYYYLSPDEVTLHLYLVPCDCSIQKAIDDEEEKFQFVRIHKPPPLDALYLGSRYVVSGSGKMDIIPQELELCYRSPGVSQLFSEISVRELDSDIRLKMEEKKNTTLIWETLLKPGDFRSPATPGLPAPKGRRALPHFVDRHRKQLVARVTSVDSVLDMLHGQMLSEEQYEQVRAEATSPAQMRTLFSFSRSWDQNGKDQLYKALKKTHPHLIMELLEG</sequence>
<dbReference type="GO" id="GO:0005524">
    <property type="term" value="F:ATP binding"/>
    <property type="evidence" value="ECO:0007669"/>
    <property type="project" value="UniProtKB-KW"/>
</dbReference>
<dbReference type="SUPFAM" id="SSF47986">
    <property type="entry name" value="DEATH domain"/>
    <property type="match status" value="1"/>
</dbReference>
<evidence type="ECO:0000256" key="18">
    <source>
        <dbReference type="ARBA" id="ARBA00024315"/>
    </source>
</evidence>
<evidence type="ECO:0000256" key="2">
    <source>
        <dbReference type="ARBA" id="ARBA00004123"/>
    </source>
</evidence>
<dbReference type="FunFam" id="1.10.533.10:FF:000013">
    <property type="entry name" value="Apoptosis-associated speck-like protein containing a CARD"/>
    <property type="match status" value="1"/>
</dbReference>
<dbReference type="GO" id="GO:0008233">
    <property type="term" value="F:peptidase activity"/>
    <property type="evidence" value="ECO:0007669"/>
    <property type="project" value="UniProtKB-KW"/>
</dbReference>
<dbReference type="Pfam" id="PF13516">
    <property type="entry name" value="LRR_6"/>
    <property type="match status" value="1"/>
</dbReference>